<keyword evidence="5 7" id="KW-0457">Lysine biosynthesis</keyword>
<evidence type="ECO:0000259" key="9">
    <source>
        <dbReference type="Pfam" id="PF02784"/>
    </source>
</evidence>
<dbReference type="CDD" id="cd06828">
    <property type="entry name" value="PLPDE_III_DapDC"/>
    <property type="match status" value="1"/>
</dbReference>
<keyword evidence="4 5" id="KW-0456">Lyase</keyword>
<feature type="binding site" evidence="5">
    <location>
        <position position="372"/>
    </location>
    <ligand>
        <name>substrate</name>
    </ligand>
</feature>
<keyword evidence="5" id="KW-0028">Amino-acid biosynthesis</keyword>
<feature type="binding site" evidence="5">
    <location>
        <position position="312"/>
    </location>
    <ligand>
        <name>substrate</name>
    </ligand>
</feature>
<dbReference type="Pfam" id="PF02784">
    <property type="entry name" value="Orn_Arg_deC_N"/>
    <property type="match status" value="1"/>
</dbReference>
<comment type="catalytic activity">
    <reaction evidence="5 7">
        <text>meso-2,6-diaminopimelate + H(+) = L-lysine + CO2</text>
        <dbReference type="Rhea" id="RHEA:15101"/>
        <dbReference type="ChEBI" id="CHEBI:15378"/>
        <dbReference type="ChEBI" id="CHEBI:16526"/>
        <dbReference type="ChEBI" id="CHEBI:32551"/>
        <dbReference type="ChEBI" id="CHEBI:57791"/>
        <dbReference type="EC" id="4.1.1.20"/>
    </reaction>
</comment>
<dbReference type="InterPro" id="IPR029066">
    <property type="entry name" value="PLP-binding_barrel"/>
</dbReference>
<comment type="subunit">
    <text evidence="5">Homodimer.</text>
</comment>
<dbReference type="NCBIfam" id="TIGR01048">
    <property type="entry name" value="lysA"/>
    <property type="match status" value="1"/>
</dbReference>
<dbReference type="PANTHER" id="PTHR43727:SF2">
    <property type="entry name" value="GROUP IV DECARBOXYLASE"/>
    <property type="match status" value="1"/>
</dbReference>
<dbReference type="PANTHER" id="PTHR43727">
    <property type="entry name" value="DIAMINOPIMELATE DECARBOXYLASE"/>
    <property type="match status" value="1"/>
</dbReference>
<evidence type="ECO:0000256" key="7">
    <source>
        <dbReference type="RuleBase" id="RU003738"/>
    </source>
</evidence>
<keyword evidence="11" id="KW-1185">Reference proteome</keyword>
<evidence type="ECO:0000256" key="8">
    <source>
        <dbReference type="SAM" id="MobiDB-lite"/>
    </source>
</evidence>
<comment type="similarity">
    <text evidence="5">Belongs to the Orn/Lys/Arg decarboxylase class-II family. LysA subfamily.</text>
</comment>
<feature type="binding site" evidence="5">
    <location>
        <position position="316"/>
    </location>
    <ligand>
        <name>substrate</name>
    </ligand>
</feature>
<sequence>MNHFQLKDGVLHADEIPLPRLAEAYGTPLFVYSTATLKRHWKVLDRSLKGLKHLVCYAIKANSNLAILRTFAELGSGFDIVSGGELYRVLQAGGQAKKVVYSGVGKRDDEIAFALEAGVKVLDVESAAELARVSIVARRLGKRAPIALRVNPAVDPKTHPYIATGLKESKFGVSMEDALRLYTLAARDPALEVKGVALHIGSQITETGPFTEAIRRTLELVGALRGQGIRIGHFDVGGGLGIQYRDEAPPHPDEYGAAVKQALASFDGEVLLEPGRVLVGNAGVLVTQVLYTKRNGRRNFVVVDAAMTDLVRPAFYGAHHEIEPVVPVEDAKPVVADVVGPVCESSDFLGKKRALPPLEPGDLLCVRSAGAYGFAMSSNYNTRTRAAEVLVEGDEALLARRRETLQDLVRGESPSPRPRRFTKRAVRVESQSRAPRRRKA</sequence>
<dbReference type="InterPro" id="IPR002986">
    <property type="entry name" value="DAP_deCOOHase_LysA"/>
</dbReference>
<dbReference type="SUPFAM" id="SSF51419">
    <property type="entry name" value="PLP-binding barrel"/>
    <property type="match status" value="1"/>
</dbReference>
<protein>
    <recommendedName>
        <fullName evidence="5 6">Diaminopimelate decarboxylase</fullName>
        <shortName evidence="5">DAP decarboxylase</shortName>
        <shortName evidence="5">DAPDC</shortName>
        <ecNumber evidence="5 6">4.1.1.20</ecNumber>
    </recommendedName>
</protein>
<dbReference type="SUPFAM" id="SSF50621">
    <property type="entry name" value="Alanine racemase C-terminal domain-like"/>
    <property type="match status" value="1"/>
</dbReference>
<evidence type="ECO:0000313" key="11">
    <source>
        <dbReference type="Proteomes" id="UP001162734"/>
    </source>
</evidence>
<dbReference type="EMBL" id="AP025592">
    <property type="protein sequence ID" value="BDG09405.1"/>
    <property type="molecule type" value="Genomic_DNA"/>
</dbReference>
<dbReference type="PRINTS" id="PR01181">
    <property type="entry name" value="DAPDCRBXLASE"/>
</dbReference>
<keyword evidence="3 5" id="KW-0663">Pyridoxal phosphate</keyword>
<comment type="cofactor">
    <cofactor evidence="1 5 7">
        <name>pyridoxal 5'-phosphate</name>
        <dbReference type="ChEBI" id="CHEBI:597326"/>
    </cofactor>
</comment>
<evidence type="ECO:0000256" key="2">
    <source>
        <dbReference type="ARBA" id="ARBA00022793"/>
    </source>
</evidence>
<feature type="binding site" evidence="5">
    <location>
        <position position="276"/>
    </location>
    <ligand>
        <name>substrate</name>
    </ligand>
</feature>
<feature type="region of interest" description="Disordered" evidence="8">
    <location>
        <begin position="407"/>
        <end position="440"/>
    </location>
</feature>
<dbReference type="Proteomes" id="UP001162734">
    <property type="component" value="Chromosome"/>
</dbReference>
<dbReference type="Gene3D" id="2.40.37.10">
    <property type="entry name" value="Lyase, Ornithine Decarboxylase, Chain A, domain 1"/>
    <property type="match status" value="1"/>
</dbReference>
<gene>
    <name evidence="5 10" type="primary">lysA</name>
    <name evidence="10" type="ORF">AMPC_25180</name>
</gene>
<name>A0ABM7XC20_9BACT</name>
<evidence type="ECO:0000256" key="4">
    <source>
        <dbReference type="ARBA" id="ARBA00023239"/>
    </source>
</evidence>
<dbReference type="RefSeq" id="WP_248341550.1">
    <property type="nucleotide sequence ID" value="NZ_AP025592.1"/>
</dbReference>
<evidence type="ECO:0000313" key="10">
    <source>
        <dbReference type="EMBL" id="BDG09405.1"/>
    </source>
</evidence>
<proteinExistence type="inferred from homology"/>
<dbReference type="HAMAP" id="MF_02120">
    <property type="entry name" value="LysA"/>
    <property type="match status" value="1"/>
</dbReference>
<evidence type="ECO:0000256" key="3">
    <source>
        <dbReference type="ARBA" id="ARBA00022898"/>
    </source>
</evidence>
<dbReference type="InterPro" id="IPR000183">
    <property type="entry name" value="Orn/DAP/Arg_de-COase"/>
</dbReference>
<feature type="binding site" evidence="5">
    <location>
        <position position="239"/>
    </location>
    <ligand>
        <name>pyridoxal 5'-phosphate</name>
        <dbReference type="ChEBI" id="CHEBI:597326"/>
    </ligand>
</feature>
<dbReference type="Gene3D" id="3.20.20.10">
    <property type="entry name" value="Alanine racemase"/>
    <property type="match status" value="1"/>
</dbReference>
<comment type="function">
    <text evidence="5">Specifically catalyzes the decarboxylation of meso-diaminopimelate (meso-DAP) to L-lysine.</text>
</comment>
<evidence type="ECO:0000256" key="1">
    <source>
        <dbReference type="ARBA" id="ARBA00001933"/>
    </source>
</evidence>
<feature type="binding site" evidence="5">
    <location>
        <begin position="273"/>
        <end position="276"/>
    </location>
    <ligand>
        <name>pyridoxal 5'-phosphate</name>
        <dbReference type="ChEBI" id="CHEBI:597326"/>
    </ligand>
</feature>
<feature type="domain" description="Orn/DAP/Arg decarboxylase 2 N-terminal" evidence="9">
    <location>
        <begin position="35"/>
        <end position="279"/>
    </location>
</feature>
<dbReference type="InterPro" id="IPR022644">
    <property type="entry name" value="De-COase2_N"/>
</dbReference>
<organism evidence="10 11">
    <name type="scientific">Anaeromyxobacter paludicola</name>
    <dbReference type="NCBI Taxonomy" id="2918171"/>
    <lineage>
        <taxon>Bacteria</taxon>
        <taxon>Pseudomonadati</taxon>
        <taxon>Myxococcota</taxon>
        <taxon>Myxococcia</taxon>
        <taxon>Myxococcales</taxon>
        <taxon>Cystobacterineae</taxon>
        <taxon>Anaeromyxobacteraceae</taxon>
        <taxon>Anaeromyxobacter</taxon>
    </lineage>
</organism>
<dbReference type="EC" id="4.1.1.20" evidence="5 6"/>
<dbReference type="PRINTS" id="PR01179">
    <property type="entry name" value="ODADCRBXLASE"/>
</dbReference>
<reference evidence="11" key="1">
    <citation type="journal article" date="2022" name="Int. J. Syst. Evol. Microbiol.">
        <title>Anaeromyxobacter oryzae sp. nov., Anaeromyxobacter diazotrophicus sp. nov. and Anaeromyxobacter paludicola sp. nov., isolated from paddy soils.</title>
        <authorList>
            <person name="Itoh H."/>
            <person name="Xu Z."/>
            <person name="Mise K."/>
            <person name="Masuda Y."/>
            <person name="Ushijima N."/>
            <person name="Hayakawa C."/>
            <person name="Shiratori Y."/>
            <person name="Senoo K."/>
        </authorList>
    </citation>
    <scope>NUCLEOTIDE SEQUENCE [LARGE SCALE GENOMIC DNA]</scope>
    <source>
        <strain evidence="11">Red630</strain>
    </source>
</reference>
<dbReference type="InterPro" id="IPR009006">
    <property type="entry name" value="Ala_racemase/Decarboxylase_C"/>
</dbReference>
<keyword evidence="2 5" id="KW-0210">Decarboxylase</keyword>
<evidence type="ECO:0000256" key="5">
    <source>
        <dbReference type="HAMAP-Rule" id="MF_02120"/>
    </source>
</evidence>
<feature type="binding site" evidence="5">
    <location>
        <position position="372"/>
    </location>
    <ligand>
        <name>pyridoxal 5'-phosphate</name>
        <dbReference type="ChEBI" id="CHEBI:597326"/>
    </ligand>
</feature>
<feature type="binding site" evidence="5">
    <location>
        <position position="344"/>
    </location>
    <ligand>
        <name>substrate</name>
    </ligand>
</feature>
<comment type="pathway">
    <text evidence="5 7">Amino-acid biosynthesis; L-lysine biosynthesis via DAP pathway; L-lysine from DL-2,6-diaminopimelate: step 1/1.</text>
</comment>
<accession>A0ABM7XC20</accession>
<evidence type="ECO:0000256" key="6">
    <source>
        <dbReference type="NCBIfam" id="TIGR01048"/>
    </source>
</evidence>
<feature type="modified residue" description="N6-(pyridoxal phosphate)lysine" evidence="5">
    <location>
        <position position="60"/>
    </location>
</feature>